<proteinExistence type="predicted"/>
<dbReference type="InterPro" id="IPR057123">
    <property type="entry name" value="STAND_NTPase4_dom"/>
</dbReference>
<dbReference type="SUPFAM" id="SSF52200">
    <property type="entry name" value="Toll/Interleukin receptor TIR domain"/>
    <property type="match status" value="1"/>
</dbReference>
<dbReference type="InterPro" id="IPR000157">
    <property type="entry name" value="TIR_dom"/>
</dbReference>
<dbReference type="InterPro" id="IPR035897">
    <property type="entry name" value="Toll_tir_struct_dom_sf"/>
</dbReference>
<dbReference type="Pfam" id="PF24406">
    <property type="entry name" value="nSTAND_NTPase4"/>
    <property type="match status" value="1"/>
</dbReference>
<dbReference type="Pfam" id="PF13676">
    <property type="entry name" value="TIR_2"/>
    <property type="match status" value="1"/>
</dbReference>
<name>A0AAW3DDL5_9GAMM</name>
<dbReference type="PROSITE" id="PS50104">
    <property type="entry name" value="TIR"/>
    <property type="match status" value="1"/>
</dbReference>
<dbReference type="RefSeq" id="WP_035735819.1">
    <property type="nucleotide sequence ID" value="NZ_JACTRV010000008.1"/>
</dbReference>
<dbReference type="Gene3D" id="3.40.50.10140">
    <property type="entry name" value="Toll/interleukin-1 receptor homology (TIR) domain"/>
    <property type="match status" value="1"/>
</dbReference>
<dbReference type="AlphaFoldDB" id="A0AAW3DDL5"/>
<dbReference type="Proteomes" id="UP000029117">
    <property type="component" value="Unassembled WGS sequence"/>
</dbReference>
<gene>
    <name evidence="2" type="ORF">DR78_1860</name>
</gene>
<dbReference type="GO" id="GO:0007165">
    <property type="term" value="P:signal transduction"/>
    <property type="evidence" value="ECO:0007669"/>
    <property type="project" value="InterPro"/>
</dbReference>
<dbReference type="Gene3D" id="3.40.50.300">
    <property type="entry name" value="P-loop containing nucleotide triphosphate hydrolases"/>
    <property type="match status" value="1"/>
</dbReference>
<protein>
    <submittedName>
        <fullName evidence="2">TIR domain protein</fullName>
    </submittedName>
</protein>
<comment type="caution">
    <text evidence="2">The sequence shown here is derived from an EMBL/GenBank/DDBJ whole genome shotgun (WGS) entry which is preliminary data.</text>
</comment>
<organism evidence="2 3">
    <name type="scientific">Francisella philomiragia</name>
    <dbReference type="NCBI Taxonomy" id="28110"/>
    <lineage>
        <taxon>Bacteria</taxon>
        <taxon>Pseudomonadati</taxon>
        <taxon>Pseudomonadota</taxon>
        <taxon>Gammaproteobacteria</taxon>
        <taxon>Thiotrichales</taxon>
        <taxon>Francisellaceae</taxon>
        <taxon>Francisella</taxon>
    </lineage>
</organism>
<evidence type="ECO:0000313" key="3">
    <source>
        <dbReference type="Proteomes" id="UP000029117"/>
    </source>
</evidence>
<dbReference type="InterPro" id="IPR027417">
    <property type="entry name" value="P-loop_NTPase"/>
</dbReference>
<sequence>MNKDIKIFLSYSHENSNLLDNFEKHISLVKEKYCLDIYRDTKNLAGEEFWKNIITNLDNSDIVCLFISPDYLTSESCIFEANKAIELQKEKNIKIIPIILTPCLWLDCTVIEGLPKKLAIPTDGKAVSSFSNENDAWIDIIQNLKPHFSKIQNLKNISLSGEISNFINSSEEFKKSHSKKEFLSLNDIFISPKLEIHNDNENVEEIDFCEIDYNNHKKIIISGESRSGKTTLCKYIFKKLFDMGKLPIYIKHTEMDSPRLINILEKRANIQYIKNDIAYSDIKKDVVPILDDFYKLDIKRQNKYIKELQEYDYSIVIFDDSYNLNIEEQTDKLEYNHFNIAELGPLKRAEIIHKWNSLSDDLSTNESYKKNDLAEAEVTASLGKIIGKGIIPSYPFYILSILRNGESLEIINENVTSQGHFYQTLIFLSLSKYTKSDNIDVYINFLSELSYFLFKKNKKRINTVEYNEFIETYTAEYNLPIDNKIIENCLKNAQILEFISLGISFKYDYMYYYFIGKYFADNADENKKNIYHIFKNLHKNENAYISIFIFHHSKNTSLLREIENLSKELFKDFRPLTLRKNETEEFDKEINYIIEAKLPDKNNSPQANRHKKLQFQEEIEKKENNSIEENDDKNHLQTEIRRSIKTAEVIGNILKNRAGSLKKTEIKSILLSGISIHLRLVKSYFDFVNNEEKQESVISFIEHKIDLMKEELNIDIEDKKELAKKLFWNINFMMIIGAIKKITHSLASENLKPAIIDVCNELDSPISFIIKQEVFMSYSKNIDIDTIIHEFNKKDFSLAAQKAMKHLIIDYCLFHDIKYKERAEIDSKLGISSKKILEKRFYKK</sequence>
<evidence type="ECO:0000313" key="2">
    <source>
        <dbReference type="EMBL" id="KFJ43604.1"/>
    </source>
</evidence>
<accession>A0AAW3DDL5</accession>
<feature type="domain" description="TIR" evidence="1">
    <location>
        <begin position="3"/>
        <end position="144"/>
    </location>
</feature>
<dbReference type="SMART" id="SM00255">
    <property type="entry name" value="TIR"/>
    <property type="match status" value="1"/>
</dbReference>
<dbReference type="EMBL" id="JOUE01000003">
    <property type="protein sequence ID" value="KFJ43604.1"/>
    <property type="molecule type" value="Genomic_DNA"/>
</dbReference>
<evidence type="ECO:0000259" key="1">
    <source>
        <dbReference type="PROSITE" id="PS50104"/>
    </source>
</evidence>
<dbReference type="SUPFAM" id="SSF52540">
    <property type="entry name" value="P-loop containing nucleoside triphosphate hydrolases"/>
    <property type="match status" value="1"/>
</dbReference>
<reference evidence="2 3" key="1">
    <citation type="submission" date="2014-04" db="EMBL/GenBank/DDBJ databases">
        <authorList>
            <person name="Bishop-Lilly K.A."/>
            <person name="Broomall S.M."/>
            <person name="Chain P.S."/>
            <person name="Chertkov O."/>
            <person name="Coyne S.R."/>
            <person name="Daligault H.E."/>
            <person name="Davenport K.W."/>
            <person name="Erkkila T."/>
            <person name="Frey K.G."/>
            <person name="Gibbons H.S."/>
            <person name="Gu W."/>
            <person name="Jaissle J."/>
            <person name="Johnson S.L."/>
            <person name="Koroleva G.I."/>
            <person name="Ladner J.T."/>
            <person name="Lo C.-C."/>
            <person name="Minogue T.D."/>
            <person name="Munk C."/>
            <person name="Palacios G.F."/>
            <person name="Redden C.L."/>
            <person name="Rosenzweig C.N."/>
            <person name="Scholz M.B."/>
            <person name="Teshima H."/>
            <person name="Xu Y."/>
        </authorList>
    </citation>
    <scope>NUCLEOTIDE SEQUENCE [LARGE SCALE GENOMIC DNA]</scope>
    <source>
        <strain evidence="2 3">FAJ</strain>
    </source>
</reference>